<dbReference type="AlphaFoldDB" id="A0AAV8SFW1"/>
<keyword evidence="4 6" id="KW-0804">Transcription</keyword>
<dbReference type="PROSITE" id="PS51152">
    <property type="entry name" value="NFYA_HAP2_2"/>
    <property type="match status" value="1"/>
</dbReference>
<sequence>MALQVQNLSNKKFGQPHFTVSRPSWWTSNKQQTLQPLNKNLTSKVKSAAQVSEAKLLHLLMTDQESSSSLSIGQSHNELDAVGGNNSQDQCILSKSDESGRKGAEGKTKPNFLFGTSDITFTPSQVDYGHSLSRAPYHIADPYLGGLFNPYGPQAIIQPQLVTQMMGMTATRVPLPLDVTDDGPIYVNVKQYHGILRRRQYRAKLEAQNKLVKTRKPYLHESRHRHALNRVRGSGGRFLNTKKLQQSSAVPTGTKHSSSDTIPLHQNNATLEFECSHPGIDRSGVSRTSCSDHNDVSNGYFFFMPPDSRFSGVSAQAGRCM</sequence>
<dbReference type="PANTHER" id="PTHR12632">
    <property type="entry name" value="TRANSCRIPTION FACTOR NF-Y ALPHA-RELATED"/>
    <property type="match status" value="1"/>
</dbReference>
<dbReference type="Gene3D" id="6.10.250.2430">
    <property type="match status" value="1"/>
</dbReference>
<dbReference type="InterPro" id="IPR001289">
    <property type="entry name" value="NFYA"/>
</dbReference>
<evidence type="ECO:0000256" key="3">
    <source>
        <dbReference type="ARBA" id="ARBA00023125"/>
    </source>
</evidence>
<evidence type="ECO:0000256" key="4">
    <source>
        <dbReference type="ARBA" id="ARBA00023163"/>
    </source>
</evidence>
<evidence type="ECO:0000313" key="9">
    <source>
        <dbReference type="Proteomes" id="UP001159364"/>
    </source>
</evidence>
<comment type="subunit">
    <text evidence="6">Heterotrimer.</text>
</comment>
<reference evidence="8 9" key="1">
    <citation type="submission" date="2021-09" db="EMBL/GenBank/DDBJ databases">
        <title>Genomic insights and catalytic innovation underlie evolution of tropane alkaloids biosynthesis.</title>
        <authorList>
            <person name="Wang Y.-J."/>
            <person name="Tian T."/>
            <person name="Huang J.-P."/>
            <person name="Huang S.-X."/>
        </authorList>
    </citation>
    <scope>NUCLEOTIDE SEQUENCE [LARGE SCALE GENOMIC DNA]</scope>
    <source>
        <strain evidence="8">KIB-2018</strain>
        <tissue evidence="8">Leaf</tissue>
    </source>
</reference>
<name>A0AAV8SFW1_9ROSI</name>
<accession>A0AAV8SFW1</accession>
<feature type="compositionally biased region" description="Polar residues" evidence="7">
    <location>
        <begin position="84"/>
        <end position="93"/>
    </location>
</feature>
<evidence type="ECO:0000256" key="1">
    <source>
        <dbReference type="ARBA" id="ARBA00004123"/>
    </source>
</evidence>
<protein>
    <recommendedName>
        <fullName evidence="6">Nuclear transcription factor Y subunit</fullName>
    </recommendedName>
</protein>
<organism evidence="8 9">
    <name type="scientific">Erythroxylum novogranatense</name>
    <dbReference type="NCBI Taxonomy" id="1862640"/>
    <lineage>
        <taxon>Eukaryota</taxon>
        <taxon>Viridiplantae</taxon>
        <taxon>Streptophyta</taxon>
        <taxon>Embryophyta</taxon>
        <taxon>Tracheophyta</taxon>
        <taxon>Spermatophyta</taxon>
        <taxon>Magnoliopsida</taxon>
        <taxon>eudicotyledons</taxon>
        <taxon>Gunneridae</taxon>
        <taxon>Pentapetalae</taxon>
        <taxon>rosids</taxon>
        <taxon>fabids</taxon>
        <taxon>Malpighiales</taxon>
        <taxon>Erythroxylaceae</taxon>
        <taxon>Erythroxylum</taxon>
    </lineage>
</organism>
<dbReference type="Proteomes" id="UP001159364">
    <property type="component" value="Linkage Group LG11"/>
</dbReference>
<keyword evidence="9" id="KW-1185">Reference proteome</keyword>
<keyword evidence="5 6" id="KW-0539">Nucleus</keyword>
<dbReference type="GO" id="GO:0005634">
    <property type="term" value="C:nucleus"/>
    <property type="evidence" value="ECO:0007669"/>
    <property type="project" value="UniProtKB-SubCell"/>
</dbReference>
<dbReference type="GO" id="GO:0003700">
    <property type="term" value="F:DNA-binding transcription factor activity"/>
    <property type="evidence" value="ECO:0007669"/>
    <property type="project" value="UniProtKB-UniRule"/>
</dbReference>
<evidence type="ECO:0000256" key="5">
    <source>
        <dbReference type="ARBA" id="ARBA00023242"/>
    </source>
</evidence>
<evidence type="ECO:0000256" key="2">
    <source>
        <dbReference type="ARBA" id="ARBA00023015"/>
    </source>
</evidence>
<gene>
    <name evidence="8" type="ORF">K2173_016256</name>
</gene>
<comment type="subcellular location">
    <subcellularLocation>
        <location evidence="1 6">Nucleus</location>
    </subcellularLocation>
</comment>
<dbReference type="PRINTS" id="PR00616">
    <property type="entry name" value="CCAATSUBUNTB"/>
</dbReference>
<keyword evidence="2 6" id="KW-0805">Transcription regulation</keyword>
<feature type="region of interest" description="Disordered" evidence="7">
    <location>
        <begin position="70"/>
        <end position="109"/>
    </location>
</feature>
<dbReference type="SMART" id="SM00521">
    <property type="entry name" value="CBF"/>
    <property type="match status" value="1"/>
</dbReference>
<comment type="caution">
    <text evidence="8">The sequence shown here is derived from an EMBL/GenBank/DDBJ whole genome shotgun (WGS) entry which is preliminary data.</text>
</comment>
<feature type="compositionally biased region" description="Basic and acidic residues" evidence="7">
    <location>
        <begin position="95"/>
        <end position="108"/>
    </location>
</feature>
<dbReference type="GO" id="GO:0003677">
    <property type="term" value="F:DNA binding"/>
    <property type="evidence" value="ECO:0007669"/>
    <property type="project" value="UniProtKB-KW"/>
</dbReference>
<keyword evidence="3 6" id="KW-0238">DNA-binding</keyword>
<comment type="similarity">
    <text evidence="6">Belongs to the NFYA/HAP2 subunit family.</text>
</comment>
<evidence type="ECO:0000256" key="6">
    <source>
        <dbReference type="RuleBase" id="RU367155"/>
    </source>
</evidence>
<dbReference type="EMBL" id="JAIWQS010000011">
    <property type="protein sequence ID" value="KAJ8751075.1"/>
    <property type="molecule type" value="Genomic_DNA"/>
</dbReference>
<dbReference type="Pfam" id="PF02045">
    <property type="entry name" value="CBFB_NFYA"/>
    <property type="match status" value="1"/>
</dbReference>
<evidence type="ECO:0000313" key="8">
    <source>
        <dbReference type="EMBL" id="KAJ8751075.1"/>
    </source>
</evidence>
<evidence type="ECO:0000256" key="7">
    <source>
        <dbReference type="SAM" id="MobiDB-lite"/>
    </source>
</evidence>
<comment type="function">
    <text evidence="6">Component of the sequence-specific heterotrimeric transcription factor (NF-Y) which specifically recognizes a 5'-CCAAT-3' box motif found in the promoters of its target genes.</text>
</comment>
<proteinExistence type="inferred from homology"/>